<gene>
    <name evidence="1" type="ORF">RPERSI_LOCUS9896</name>
</gene>
<comment type="caution">
    <text evidence="1">The sequence shown here is derived from an EMBL/GenBank/DDBJ whole genome shotgun (WGS) entry which is preliminary data.</text>
</comment>
<keyword evidence="2" id="KW-1185">Reference proteome</keyword>
<feature type="non-terminal residue" evidence="1">
    <location>
        <position position="1"/>
    </location>
</feature>
<dbReference type="EMBL" id="CAJVQC010019090">
    <property type="protein sequence ID" value="CAG8698359.1"/>
    <property type="molecule type" value="Genomic_DNA"/>
</dbReference>
<name>A0ACA9P931_9GLOM</name>
<organism evidence="1 2">
    <name type="scientific">Racocetra persica</name>
    <dbReference type="NCBI Taxonomy" id="160502"/>
    <lineage>
        <taxon>Eukaryota</taxon>
        <taxon>Fungi</taxon>
        <taxon>Fungi incertae sedis</taxon>
        <taxon>Mucoromycota</taxon>
        <taxon>Glomeromycotina</taxon>
        <taxon>Glomeromycetes</taxon>
        <taxon>Diversisporales</taxon>
        <taxon>Gigasporaceae</taxon>
        <taxon>Racocetra</taxon>
    </lineage>
</organism>
<feature type="non-terminal residue" evidence="1">
    <location>
        <position position="59"/>
    </location>
</feature>
<evidence type="ECO:0000313" key="2">
    <source>
        <dbReference type="Proteomes" id="UP000789920"/>
    </source>
</evidence>
<protein>
    <submittedName>
        <fullName evidence="1">23637_t:CDS:1</fullName>
    </submittedName>
</protein>
<dbReference type="Proteomes" id="UP000789920">
    <property type="component" value="Unassembled WGS sequence"/>
</dbReference>
<accession>A0ACA9P931</accession>
<proteinExistence type="predicted"/>
<evidence type="ECO:0000313" key="1">
    <source>
        <dbReference type="EMBL" id="CAG8698359.1"/>
    </source>
</evidence>
<sequence length="59" mass="6831">MTRAGVHPREILSSLCQNNPLKSITSRDIYNIRTRLQQENLKGYTSIQILVEELKKGQF</sequence>
<reference evidence="1" key="1">
    <citation type="submission" date="2021-06" db="EMBL/GenBank/DDBJ databases">
        <authorList>
            <person name="Kallberg Y."/>
            <person name="Tangrot J."/>
            <person name="Rosling A."/>
        </authorList>
    </citation>
    <scope>NUCLEOTIDE SEQUENCE</scope>
    <source>
        <strain evidence="1">MA461A</strain>
    </source>
</reference>